<keyword evidence="2" id="KW-0805">Transcription regulation</keyword>
<reference evidence="8" key="1">
    <citation type="journal article" date="2019" name="Int. J. Syst. Evol. Microbiol.">
        <title>The Global Catalogue of Microorganisms (GCM) 10K type strain sequencing project: providing services to taxonomists for standard genome sequencing and annotation.</title>
        <authorList>
            <consortium name="The Broad Institute Genomics Platform"/>
            <consortium name="The Broad Institute Genome Sequencing Center for Infectious Disease"/>
            <person name="Wu L."/>
            <person name="Ma J."/>
        </authorList>
    </citation>
    <scope>NUCLEOTIDE SEQUENCE [LARGE SCALE GENOMIC DNA]</scope>
    <source>
        <strain evidence="8">JCM 17664</strain>
    </source>
</reference>
<evidence type="ECO:0000313" key="8">
    <source>
        <dbReference type="Proteomes" id="UP001501207"/>
    </source>
</evidence>
<dbReference type="InterPro" id="IPR039425">
    <property type="entry name" value="RNA_pol_sigma-70-like"/>
</dbReference>
<dbReference type="SUPFAM" id="SSF88659">
    <property type="entry name" value="Sigma3 and sigma4 domains of RNA polymerase sigma factors"/>
    <property type="match status" value="1"/>
</dbReference>
<dbReference type="InterPro" id="IPR014284">
    <property type="entry name" value="RNA_pol_sigma-70_dom"/>
</dbReference>
<dbReference type="InterPro" id="IPR007627">
    <property type="entry name" value="RNA_pol_sigma70_r2"/>
</dbReference>
<feature type="domain" description="RNA polymerase sigma factor 70 region 4 type 2" evidence="6">
    <location>
        <begin position="111"/>
        <end position="161"/>
    </location>
</feature>
<dbReference type="Pfam" id="PF04542">
    <property type="entry name" value="Sigma70_r2"/>
    <property type="match status" value="1"/>
</dbReference>
<gene>
    <name evidence="7" type="ORF">GCM10023143_00070</name>
</gene>
<dbReference type="CDD" id="cd06171">
    <property type="entry name" value="Sigma70_r4"/>
    <property type="match status" value="1"/>
</dbReference>
<name>A0ABP8FBB1_9BACT</name>
<evidence type="ECO:0000256" key="4">
    <source>
        <dbReference type="ARBA" id="ARBA00023163"/>
    </source>
</evidence>
<dbReference type="PANTHER" id="PTHR43133:SF45">
    <property type="entry name" value="RNA POLYMERASE ECF-TYPE SIGMA FACTOR"/>
    <property type="match status" value="1"/>
</dbReference>
<sequence length="171" mass="19617">MSGNKEAVFLKQLNQNLGIAYKACRVYFHDEEVRKDAMQEMIYQLWRSFDSYGGKSKFSTWMYSVCINTAIKYKKTIAGKEKVETLSRDHLEVSTHVPDQPVQDREEAVNALYKAISTLSSLNKAIVLLYLEEMTYEEIAAIVGISKSNVSVRLVRIKRALEVKLKNDKNL</sequence>
<dbReference type="InterPro" id="IPR036388">
    <property type="entry name" value="WH-like_DNA-bd_sf"/>
</dbReference>
<protein>
    <submittedName>
        <fullName evidence="7">RNA polymerase sigma factor</fullName>
    </submittedName>
</protein>
<accession>A0ABP8FBB1</accession>
<dbReference type="PANTHER" id="PTHR43133">
    <property type="entry name" value="RNA POLYMERASE ECF-TYPE SIGMA FACTO"/>
    <property type="match status" value="1"/>
</dbReference>
<organism evidence="7 8">
    <name type="scientific">Compostibacter hankyongensis</name>
    <dbReference type="NCBI Taxonomy" id="1007089"/>
    <lineage>
        <taxon>Bacteria</taxon>
        <taxon>Pseudomonadati</taxon>
        <taxon>Bacteroidota</taxon>
        <taxon>Chitinophagia</taxon>
        <taxon>Chitinophagales</taxon>
        <taxon>Chitinophagaceae</taxon>
        <taxon>Compostibacter</taxon>
    </lineage>
</organism>
<evidence type="ECO:0000259" key="5">
    <source>
        <dbReference type="Pfam" id="PF04542"/>
    </source>
</evidence>
<dbReference type="Gene3D" id="1.10.10.10">
    <property type="entry name" value="Winged helix-like DNA-binding domain superfamily/Winged helix DNA-binding domain"/>
    <property type="match status" value="1"/>
</dbReference>
<proteinExistence type="inferred from homology"/>
<keyword evidence="4" id="KW-0804">Transcription</keyword>
<keyword evidence="3" id="KW-0731">Sigma factor</keyword>
<dbReference type="RefSeq" id="WP_344973350.1">
    <property type="nucleotide sequence ID" value="NZ_BAABFN010000001.1"/>
</dbReference>
<evidence type="ECO:0000256" key="1">
    <source>
        <dbReference type="ARBA" id="ARBA00010641"/>
    </source>
</evidence>
<evidence type="ECO:0000313" key="7">
    <source>
        <dbReference type="EMBL" id="GAA4299637.1"/>
    </source>
</evidence>
<evidence type="ECO:0000256" key="2">
    <source>
        <dbReference type="ARBA" id="ARBA00023015"/>
    </source>
</evidence>
<dbReference type="InterPro" id="IPR013325">
    <property type="entry name" value="RNA_pol_sigma_r2"/>
</dbReference>
<dbReference type="Pfam" id="PF08281">
    <property type="entry name" value="Sigma70_r4_2"/>
    <property type="match status" value="1"/>
</dbReference>
<dbReference type="Proteomes" id="UP001501207">
    <property type="component" value="Unassembled WGS sequence"/>
</dbReference>
<comment type="similarity">
    <text evidence="1">Belongs to the sigma-70 factor family. ECF subfamily.</text>
</comment>
<evidence type="ECO:0000256" key="3">
    <source>
        <dbReference type="ARBA" id="ARBA00023082"/>
    </source>
</evidence>
<dbReference type="NCBIfam" id="TIGR02937">
    <property type="entry name" value="sigma70-ECF"/>
    <property type="match status" value="1"/>
</dbReference>
<keyword evidence="8" id="KW-1185">Reference proteome</keyword>
<dbReference type="InterPro" id="IPR013249">
    <property type="entry name" value="RNA_pol_sigma70_r4_t2"/>
</dbReference>
<dbReference type="EMBL" id="BAABFN010000001">
    <property type="protein sequence ID" value="GAA4299637.1"/>
    <property type="molecule type" value="Genomic_DNA"/>
</dbReference>
<evidence type="ECO:0000259" key="6">
    <source>
        <dbReference type="Pfam" id="PF08281"/>
    </source>
</evidence>
<feature type="domain" description="RNA polymerase sigma-70 region 2" evidence="5">
    <location>
        <begin position="15"/>
        <end position="75"/>
    </location>
</feature>
<comment type="caution">
    <text evidence="7">The sequence shown here is derived from an EMBL/GenBank/DDBJ whole genome shotgun (WGS) entry which is preliminary data.</text>
</comment>
<dbReference type="Gene3D" id="1.10.1740.10">
    <property type="match status" value="1"/>
</dbReference>
<dbReference type="SUPFAM" id="SSF88946">
    <property type="entry name" value="Sigma2 domain of RNA polymerase sigma factors"/>
    <property type="match status" value="1"/>
</dbReference>
<dbReference type="InterPro" id="IPR013324">
    <property type="entry name" value="RNA_pol_sigma_r3/r4-like"/>
</dbReference>